<sequence>MDTARVTHLREILTGTGWLESAAAFAGSLRTSVARPPRPRGGLLLLGSEDYEPWHLAAHLDDEAVWSGLAGLAPTLVRCRVPDGAPEHLSFGLTRLEAAGRGETVLVVTPDPMGPELLERVHGARRTGATVLAVEAGDPELRALAHDALTVPAAPGPDPGPLLGPSWGPGGALPFDVMQHLVSAAAGERGPSSAAGRRARLLDRLHRLAEQLVTPPPTRW</sequence>
<dbReference type="EMBL" id="BMMS01000001">
    <property type="protein sequence ID" value="GGO80033.1"/>
    <property type="molecule type" value="Genomic_DNA"/>
</dbReference>
<proteinExistence type="predicted"/>
<name>A0A917ZBZ8_9ACTN</name>
<gene>
    <name evidence="1" type="ORF">GCM10012280_00940</name>
</gene>
<accession>A0A917ZBZ8</accession>
<dbReference type="Proteomes" id="UP000641932">
    <property type="component" value="Unassembled WGS sequence"/>
</dbReference>
<dbReference type="AlphaFoldDB" id="A0A917ZBZ8"/>
<evidence type="ECO:0000313" key="1">
    <source>
        <dbReference type="EMBL" id="GGO80033.1"/>
    </source>
</evidence>
<dbReference type="RefSeq" id="WP_189129412.1">
    <property type="nucleotide sequence ID" value="NZ_BMMS01000001.1"/>
</dbReference>
<protein>
    <submittedName>
        <fullName evidence="1">Uncharacterized protein</fullName>
    </submittedName>
</protein>
<evidence type="ECO:0000313" key="2">
    <source>
        <dbReference type="Proteomes" id="UP000641932"/>
    </source>
</evidence>
<comment type="caution">
    <text evidence="1">The sequence shown here is derived from an EMBL/GenBank/DDBJ whole genome shotgun (WGS) entry which is preliminary data.</text>
</comment>
<reference evidence="1" key="2">
    <citation type="submission" date="2020-09" db="EMBL/GenBank/DDBJ databases">
        <authorList>
            <person name="Sun Q."/>
            <person name="Zhou Y."/>
        </authorList>
    </citation>
    <scope>NUCLEOTIDE SEQUENCE</scope>
    <source>
        <strain evidence="1">CGMCC 4.7201</strain>
    </source>
</reference>
<reference evidence="1" key="1">
    <citation type="journal article" date="2014" name="Int. J. Syst. Evol. Microbiol.">
        <title>Complete genome sequence of Corynebacterium casei LMG S-19264T (=DSM 44701T), isolated from a smear-ripened cheese.</title>
        <authorList>
            <consortium name="US DOE Joint Genome Institute (JGI-PGF)"/>
            <person name="Walter F."/>
            <person name="Albersmeier A."/>
            <person name="Kalinowski J."/>
            <person name="Ruckert C."/>
        </authorList>
    </citation>
    <scope>NUCLEOTIDE SEQUENCE</scope>
    <source>
        <strain evidence="1">CGMCC 4.7201</strain>
    </source>
</reference>
<organism evidence="1 2">
    <name type="scientific">Wenjunlia tyrosinilytica</name>
    <dbReference type="NCBI Taxonomy" id="1544741"/>
    <lineage>
        <taxon>Bacteria</taxon>
        <taxon>Bacillati</taxon>
        <taxon>Actinomycetota</taxon>
        <taxon>Actinomycetes</taxon>
        <taxon>Kitasatosporales</taxon>
        <taxon>Streptomycetaceae</taxon>
        <taxon>Wenjunlia</taxon>
    </lineage>
</organism>
<keyword evidence="2" id="KW-1185">Reference proteome</keyword>